<reference evidence="2 3" key="1">
    <citation type="submission" date="2019-02" db="EMBL/GenBank/DDBJ databases">
        <title>Draft genome sequences of novel Actinobacteria.</title>
        <authorList>
            <person name="Sahin N."/>
            <person name="Ay H."/>
            <person name="Saygin H."/>
        </authorList>
    </citation>
    <scope>NUCLEOTIDE SEQUENCE [LARGE SCALE GENOMIC DNA]</scope>
    <source>
        <strain evidence="2 3">JCM 30529</strain>
    </source>
</reference>
<organism evidence="2 3">
    <name type="scientific">Micromonospora fluostatini</name>
    <dbReference type="NCBI Taxonomy" id="1629071"/>
    <lineage>
        <taxon>Bacteria</taxon>
        <taxon>Bacillati</taxon>
        <taxon>Actinomycetota</taxon>
        <taxon>Actinomycetes</taxon>
        <taxon>Micromonosporales</taxon>
        <taxon>Micromonosporaceae</taxon>
        <taxon>Micromonospora</taxon>
    </lineage>
</organism>
<sequence>MPTVLTDVPAGDSAVPSTGGSPSPYLDELLRRLKLAYRQAGNPSYRTIIRTTAIAISTSTISRTFNAKTPPKWENLTELLLALGVAREEIETTWHRLWMSAVNEVNPLTKDDKAAGELLPAGRRPKDVVACPRCGSWVADMLLHRRWHGLASPDVPSADLPPATVAPRRRR</sequence>
<evidence type="ECO:0000313" key="2">
    <source>
        <dbReference type="EMBL" id="TDB97270.1"/>
    </source>
</evidence>
<evidence type="ECO:0000256" key="1">
    <source>
        <dbReference type="SAM" id="MobiDB-lite"/>
    </source>
</evidence>
<comment type="caution">
    <text evidence="2">The sequence shown here is derived from an EMBL/GenBank/DDBJ whole genome shotgun (WGS) entry which is preliminary data.</text>
</comment>
<accession>A0ABY2DHP5</accession>
<evidence type="ECO:0000313" key="3">
    <source>
        <dbReference type="Proteomes" id="UP000295626"/>
    </source>
</evidence>
<evidence type="ECO:0008006" key="4">
    <source>
        <dbReference type="Google" id="ProtNLM"/>
    </source>
</evidence>
<dbReference type="Proteomes" id="UP000295626">
    <property type="component" value="Unassembled WGS sequence"/>
</dbReference>
<name>A0ABY2DHP5_9ACTN</name>
<gene>
    <name evidence="2" type="ORF">E1091_08595</name>
</gene>
<proteinExistence type="predicted"/>
<keyword evidence="3" id="KW-1185">Reference proteome</keyword>
<feature type="region of interest" description="Disordered" evidence="1">
    <location>
        <begin position="1"/>
        <end position="21"/>
    </location>
</feature>
<dbReference type="EMBL" id="SMKE01000236">
    <property type="protein sequence ID" value="TDB97270.1"/>
    <property type="molecule type" value="Genomic_DNA"/>
</dbReference>
<protein>
    <recommendedName>
        <fullName evidence="4">XRE family transcriptional regulator</fullName>
    </recommendedName>
</protein>